<evidence type="ECO:0000256" key="1">
    <source>
        <dbReference type="ARBA" id="ARBA00022729"/>
    </source>
</evidence>
<organism evidence="3 4">
    <name type="scientific">Oceanococcus atlanticus</name>
    <dbReference type="NCBI Taxonomy" id="1317117"/>
    <lineage>
        <taxon>Bacteria</taxon>
        <taxon>Pseudomonadati</taxon>
        <taxon>Pseudomonadota</taxon>
        <taxon>Gammaproteobacteria</taxon>
        <taxon>Chromatiales</taxon>
        <taxon>Oceanococcaceae</taxon>
        <taxon>Oceanococcus</taxon>
    </lineage>
</organism>
<dbReference type="AlphaFoldDB" id="A0A1Y1SCB9"/>
<proteinExistence type="predicted"/>
<evidence type="ECO:0000259" key="2">
    <source>
        <dbReference type="PROSITE" id="PS50983"/>
    </source>
</evidence>
<protein>
    <submittedName>
        <fullName evidence="3">Periplasmic binding protein</fullName>
    </submittedName>
</protein>
<keyword evidence="4" id="KW-1185">Reference proteome</keyword>
<gene>
    <name evidence="3" type="ORF">ATO7_11143</name>
</gene>
<dbReference type="EMBL" id="AQQV01000003">
    <property type="protein sequence ID" value="ORE85844.1"/>
    <property type="molecule type" value="Genomic_DNA"/>
</dbReference>
<dbReference type="CDD" id="cd01144">
    <property type="entry name" value="BtuF"/>
    <property type="match status" value="1"/>
</dbReference>
<sequence length="296" mass="32048">MQTDGIFRLWLVCAGLWFSLSAWAGSGIRVVDDLGETVTLDAPAQRIVALAPHLVENLYAIGAGERVVGTVEWADYPAAAKTIPRIGNFKAFSSEAVLALKPDLVLLWASGNGQGAMRRLQGLGLQVYASEPRGLDSVAKTLRDLGALSGREQAAEHIAADVLARYAALQARYRDVTPVEVFYQVWHDPLQTINGDHLISAVIELCGGRNVFADSAALAPKISVESVLARNPQLIVNSDAVADLRRFWAPWTQIRAVRDGQLVSIDAALLQRHTPRILVGADALCQRIDSVRKRAG</sequence>
<dbReference type="InterPro" id="IPR054828">
    <property type="entry name" value="Vit_B12_bind_prot"/>
</dbReference>
<dbReference type="Gene3D" id="3.40.50.1980">
    <property type="entry name" value="Nitrogenase molybdenum iron protein domain"/>
    <property type="match status" value="2"/>
</dbReference>
<dbReference type="GO" id="GO:0071281">
    <property type="term" value="P:cellular response to iron ion"/>
    <property type="evidence" value="ECO:0007669"/>
    <property type="project" value="TreeGrafter"/>
</dbReference>
<evidence type="ECO:0000313" key="4">
    <source>
        <dbReference type="Proteomes" id="UP000192342"/>
    </source>
</evidence>
<dbReference type="RefSeq" id="WP_083561887.1">
    <property type="nucleotide sequence ID" value="NZ_AQQV01000003.1"/>
</dbReference>
<dbReference type="SUPFAM" id="SSF53807">
    <property type="entry name" value="Helical backbone' metal receptor"/>
    <property type="match status" value="1"/>
</dbReference>
<dbReference type="NCBIfam" id="NF038402">
    <property type="entry name" value="TroA_like"/>
    <property type="match status" value="1"/>
</dbReference>
<feature type="domain" description="Fe/B12 periplasmic-binding" evidence="2">
    <location>
        <begin position="46"/>
        <end position="296"/>
    </location>
</feature>
<dbReference type="PANTHER" id="PTHR30535">
    <property type="entry name" value="VITAMIN B12-BINDING PROTEIN"/>
    <property type="match status" value="1"/>
</dbReference>
<dbReference type="InterPro" id="IPR050902">
    <property type="entry name" value="ABC_Transporter_SBP"/>
</dbReference>
<dbReference type="STRING" id="1317117.ATO7_11143"/>
<dbReference type="PANTHER" id="PTHR30535:SF34">
    <property type="entry name" value="MOLYBDATE-BINDING PROTEIN MOLA"/>
    <property type="match status" value="1"/>
</dbReference>
<dbReference type="InterPro" id="IPR002491">
    <property type="entry name" value="ABC_transptr_periplasmic_BD"/>
</dbReference>
<reference evidence="3 4" key="1">
    <citation type="submission" date="2013-04" db="EMBL/GenBank/DDBJ databases">
        <title>Oceanococcus atlanticus 22II-S10r2 Genome Sequencing.</title>
        <authorList>
            <person name="Lai Q."/>
            <person name="Li G."/>
            <person name="Shao Z."/>
        </authorList>
    </citation>
    <scope>NUCLEOTIDE SEQUENCE [LARGE SCALE GENOMIC DNA]</scope>
    <source>
        <strain evidence="3 4">22II-S10r2</strain>
    </source>
</reference>
<keyword evidence="1" id="KW-0732">Signal</keyword>
<dbReference type="PROSITE" id="PS50983">
    <property type="entry name" value="FE_B12_PBP"/>
    <property type="match status" value="1"/>
</dbReference>
<evidence type="ECO:0000313" key="3">
    <source>
        <dbReference type="EMBL" id="ORE85844.1"/>
    </source>
</evidence>
<dbReference type="OrthoDB" id="6495095at2"/>
<accession>A0A1Y1SCB9</accession>
<comment type="caution">
    <text evidence="3">The sequence shown here is derived from an EMBL/GenBank/DDBJ whole genome shotgun (WGS) entry which is preliminary data.</text>
</comment>
<dbReference type="Proteomes" id="UP000192342">
    <property type="component" value="Unassembled WGS sequence"/>
</dbReference>
<name>A0A1Y1SCB9_9GAMM</name>
<dbReference type="Pfam" id="PF01497">
    <property type="entry name" value="Peripla_BP_2"/>
    <property type="match status" value="1"/>
</dbReference>